<dbReference type="InterPro" id="IPR041625">
    <property type="entry name" value="Beta-mannosidase_Ig"/>
</dbReference>
<dbReference type="AlphaFoldDB" id="A0A2A9NL11"/>
<dbReference type="UniPathway" id="UPA00280"/>
<feature type="signal peptide" evidence="14">
    <location>
        <begin position="1"/>
        <end position="19"/>
    </location>
</feature>
<keyword evidence="12" id="KW-0326">Glycosidase</keyword>
<evidence type="ECO:0000256" key="10">
    <source>
        <dbReference type="ARBA" id="ARBA00022801"/>
    </source>
</evidence>
<feature type="chain" id="PRO_5012947784" description="Beta-mannosidase A" evidence="14">
    <location>
        <begin position="20"/>
        <end position="963"/>
    </location>
</feature>
<dbReference type="InterPro" id="IPR017853">
    <property type="entry name" value="GH"/>
</dbReference>
<evidence type="ECO:0000259" key="17">
    <source>
        <dbReference type="Pfam" id="PF22666"/>
    </source>
</evidence>
<dbReference type="OrthoDB" id="2866996at2759"/>
<dbReference type="InterPro" id="IPR036156">
    <property type="entry name" value="Beta-gal/glucu_dom_sf"/>
</dbReference>
<dbReference type="GO" id="GO:0006516">
    <property type="term" value="P:glycoprotein catabolic process"/>
    <property type="evidence" value="ECO:0007669"/>
    <property type="project" value="TreeGrafter"/>
</dbReference>
<dbReference type="InterPro" id="IPR041447">
    <property type="entry name" value="Mannosidase_ig"/>
</dbReference>
<evidence type="ECO:0000259" key="16">
    <source>
        <dbReference type="Pfam" id="PF17786"/>
    </source>
</evidence>
<keyword evidence="19" id="KW-1185">Reference proteome</keyword>
<gene>
    <name evidence="18" type="ORF">AMATHDRAFT_148605</name>
</gene>
<dbReference type="EC" id="3.2.1.25" evidence="6"/>
<comment type="catalytic activity">
    <reaction evidence="1">
        <text>Hydrolysis of terminal, non-reducing beta-D-mannose residues in beta-D-mannosides.</text>
        <dbReference type="EC" id="3.2.1.25"/>
    </reaction>
</comment>
<dbReference type="Proteomes" id="UP000242287">
    <property type="component" value="Unassembled WGS sequence"/>
</dbReference>
<dbReference type="InterPro" id="IPR054593">
    <property type="entry name" value="Beta-mannosidase-like_N2"/>
</dbReference>
<feature type="domain" description="Beta-mannosidase-like galactose-binding" evidence="17">
    <location>
        <begin position="29"/>
        <end position="206"/>
    </location>
</feature>
<dbReference type="SUPFAM" id="SSF51445">
    <property type="entry name" value="(Trans)glycosidases"/>
    <property type="match status" value="1"/>
</dbReference>
<dbReference type="Gene3D" id="3.20.20.80">
    <property type="entry name" value="Glycosidases"/>
    <property type="match status" value="1"/>
</dbReference>
<evidence type="ECO:0000313" key="18">
    <source>
        <dbReference type="EMBL" id="PFH49011.1"/>
    </source>
</evidence>
<dbReference type="Gene3D" id="2.60.120.260">
    <property type="entry name" value="Galactose-binding domain-like"/>
    <property type="match status" value="1"/>
</dbReference>
<comment type="subunit">
    <text evidence="5">Homodimer.</text>
</comment>
<sequence>MKPLQLASVLLLLPGSTLGSILDLSSLQWTLKSQNGSIQIPASGPPSQAHIDLLRAGLITEPLLGINDFTQRWVVNENWIYTADLTPILKAHDPSTKQTNLLLFYGIDTIANITWAGHPVAWVNNQFQQYAFDVTDKMSPAGNNNLTVAFESAWLYGLNVTQRADAEFFPNGNGYEYPGVRQWVRKVASDFGWDWGPAFVPSGIYKPAYFITLTTAAGNTQDTGTPPISPSKPQENLVLGPVFIEESSIDIYKEGQSFSVAPNQKADWIVNVTLGLRSGVSTETPTMQLSFSELKLQSQKFNFEPLSQTSELQWISALWHIPDSVPERWYPHNLGTPKLYDLAVDLELETSGQKQSTHKISFTTRTGFRTIQLVQDPYSQEDIEQRGITPGDNWHFEINGKAFYALGTNIIPFDPFYARTTTDQVRWVLESAVKSGQNMLRIWGGGTYQPSGPSVAGGVYDFYSICDELGILAWSELIFSDSLYPINDFLLESIEPEVRQNVRRINRHPSNAQWAGGNEIEGIVVTVNSTIANGTHYLNEYVTLFQDFLQKIVTSETRSVTYTDCSTTKGVLSLDPYVLRFNNGTEGGIYGNGERYNYDATQAFNYSTFPVIRFMNEFGFHSMPSFYSWEEVLTSPGDFSFNSTVVMSRDHHPPAGDLSFPNPNAPIGQGQMTAAVELWLPTPNTADTNQTFAQWCYSTQIFQTMTMVSEVAFYRRGAGLGENNLGALVWQLNDIWQGVSWSSIEYSGRWKVLQYGLTSIFSPVVAYPFWIAETENLQITAISDRWEEVHGTATISLYDWKGTLHNQTETDYTIPSLNNSILFETSGLNTIIPAGGDARDFWILMTTKTEIDGKTFTSEQYFNPTSLASANLIDPQIQVTHGSKLTFQLSAKGGVAAWTWMDHPLGTMGIFVDDQTGQPLNAFYLIPGQDRTLKFILNEQLSKVKNPDPRDFVVRSLWNNTHV</sequence>
<evidence type="ECO:0000256" key="3">
    <source>
        <dbReference type="ARBA" id="ARBA00004740"/>
    </source>
</evidence>
<dbReference type="Pfam" id="PF22666">
    <property type="entry name" value="Glyco_hydro_2_N2"/>
    <property type="match status" value="1"/>
</dbReference>
<evidence type="ECO:0000256" key="1">
    <source>
        <dbReference type="ARBA" id="ARBA00000829"/>
    </source>
</evidence>
<evidence type="ECO:0000256" key="9">
    <source>
        <dbReference type="ARBA" id="ARBA00022729"/>
    </source>
</evidence>
<comment type="similarity">
    <text evidence="4">Belongs to the glycosyl hydrolase 2 family. Beta-mannosidase A subfamily.</text>
</comment>
<evidence type="ECO:0000256" key="12">
    <source>
        <dbReference type="ARBA" id="ARBA00023295"/>
    </source>
</evidence>
<dbReference type="Pfam" id="PF17786">
    <property type="entry name" value="Mannosidase_ig"/>
    <property type="match status" value="1"/>
</dbReference>
<organism evidence="18 19">
    <name type="scientific">Amanita thiersii Skay4041</name>
    <dbReference type="NCBI Taxonomy" id="703135"/>
    <lineage>
        <taxon>Eukaryota</taxon>
        <taxon>Fungi</taxon>
        <taxon>Dikarya</taxon>
        <taxon>Basidiomycota</taxon>
        <taxon>Agaricomycotina</taxon>
        <taxon>Agaricomycetes</taxon>
        <taxon>Agaricomycetidae</taxon>
        <taxon>Agaricales</taxon>
        <taxon>Pluteineae</taxon>
        <taxon>Amanitaceae</taxon>
        <taxon>Amanita</taxon>
    </lineage>
</organism>
<evidence type="ECO:0000256" key="11">
    <source>
        <dbReference type="ARBA" id="ARBA00023180"/>
    </source>
</evidence>
<evidence type="ECO:0000256" key="2">
    <source>
        <dbReference type="ARBA" id="ARBA00004613"/>
    </source>
</evidence>
<evidence type="ECO:0000256" key="14">
    <source>
        <dbReference type="SAM" id="SignalP"/>
    </source>
</evidence>
<dbReference type="EMBL" id="KZ302042">
    <property type="protein sequence ID" value="PFH49011.1"/>
    <property type="molecule type" value="Genomic_DNA"/>
</dbReference>
<keyword evidence="8" id="KW-0964">Secreted</keyword>
<keyword evidence="10 18" id="KW-0378">Hydrolase</keyword>
<evidence type="ECO:0000313" key="19">
    <source>
        <dbReference type="Proteomes" id="UP000242287"/>
    </source>
</evidence>
<evidence type="ECO:0000256" key="4">
    <source>
        <dbReference type="ARBA" id="ARBA00007483"/>
    </source>
</evidence>
<dbReference type="InterPro" id="IPR050887">
    <property type="entry name" value="Beta-mannosidase_GH2"/>
</dbReference>
<reference evidence="18 19" key="1">
    <citation type="submission" date="2014-02" db="EMBL/GenBank/DDBJ databases">
        <title>Transposable element dynamics among asymbiotic and ectomycorrhizal Amanita fungi.</title>
        <authorList>
            <consortium name="DOE Joint Genome Institute"/>
            <person name="Hess J."/>
            <person name="Skrede I."/>
            <person name="Wolfe B."/>
            <person name="LaButti K."/>
            <person name="Ohm R.A."/>
            <person name="Grigoriev I.V."/>
            <person name="Pringle A."/>
        </authorList>
    </citation>
    <scope>NUCLEOTIDE SEQUENCE [LARGE SCALE GENOMIC DNA]</scope>
    <source>
        <strain evidence="18 19">SKay4041</strain>
    </source>
</reference>
<evidence type="ECO:0000256" key="8">
    <source>
        <dbReference type="ARBA" id="ARBA00022525"/>
    </source>
</evidence>
<dbReference type="PANTHER" id="PTHR43730:SF5">
    <property type="entry name" value="BETA-MANNOSIDASE A"/>
    <property type="match status" value="1"/>
</dbReference>
<evidence type="ECO:0000256" key="13">
    <source>
        <dbReference type="ARBA" id="ARBA00031061"/>
    </source>
</evidence>
<evidence type="ECO:0000256" key="7">
    <source>
        <dbReference type="ARBA" id="ARBA00021795"/>
    </source>
</evidence>
<keyword evidence="9 14" id="KW-0732">Signal</keyword>
<dbReference type="GO" id="GO:0005576">
    <property type="term" value="C:extracellular region"/>
    <property type="evidence" value="ECO:0007669"/>
    <property type="project" value="UniProtKB-SubCell"/>
</dbReference>
<dbReference type="InterPro" id="IPR013783">
    <property type="entry name" value="Ig-like_fold"/>
</dbReference>
<dbReference type="SUPFAM" id="SSF49303">
    <property type="entry name" value="beta-Galactosidase/glucuronidase domain"/>
    <property type="match status" value="1"/>
</dbReference>
<name>A0A2A9NL11_9AGAR</name>
<dbReference type="SUPFAM" id="SSF49785">
    <property type="entry name" value="Galactose-binding domain-like"/>
    <property type="match status" value="1"/>
</dbReference>
<dbReference type="Pfam" id="PF17753">
    <property type="entry name" value="Ig_mannosidase"/>
    <property type="match status" value="1"/>
</dbReference>
<evidence type="ECO:0000256" key="6">
    <source>
        <dbReference type="ARBA" id="ARBA00012754"/>
    </source>
</evidence>
<dbReference type="Gene3D" id="2.60.40.10">
    <property type="entry name" value="Immunoglobulins"/>
    <property type="match status" value="3"/>
</dbReference>
<evidence type="ECO:0000256" key="5">
    <source>
        <dbReference type="ARBA" id="ARBA00011738"/>
    </source>
</evidence>
<feature type="domain" description="Beta-mannosidase Ig-fold" evidence="15">
    <location>
        <begin position="873"/>
        <end position="960"/>
    </location>
</feature>
<dbReference type="STRING" id="703135.A0A2A9NL11"/>
<proteinExistence type="inferred from homology"/>
<comment type="pathway">
    <text evidence="3">Glycan metabolism; N-glycan degradation.</text>
</comment>
<evidence type="ECO:0000259" key="15">
    <source>
        <dbReference type="Pfam" id="PF17753"/>
    </source>
</evidence>
<dbReference type="PANTHER" id="PTHR43730">
    <property type="entry name" value="BETA-MANNOSIDASE"/>
    <property type="match status" value="1"/>
</dbReference>
<feature type="domain" description="Mannosidase Ig/CBM-like" evidence="16">
    <location>
        <begin position="776"/>
        <end position="861"/>
    </location>
</feature>
<protein>
    <recommendedName>
        <fullName evidence="7">Beta-mannosidase A</fullName>
        <ecNumber evidence="6">3.2.1.25</ecNumber>
    </recommendedName>
    <alternativeName>
        <fullName evidence="13">Mannanase A</fullName>
    </alternativeName>
</protein>
<dbReference type="InterPro" id="IPR008979">
    <property type="entry name" value="Galactose-bd-like_sf"/>
</dbReference>
<dbReference type="GO" id="GO:0004567">
    <property type="term" value="F:beta-mannosidase activity"/>
    <property type="evidence" value="ECO:0007669"/>
    <property type="project" value="UniProtKB-EC"/>
</dbReference>
<keyword evidence="11" id="KW-0325">Glycoprotein</keyword>
<accession>A0A2A9NL11</accession>
<comment type="subcellular location">
    <subcellularLocation>
        <location evidence="2">Secreted</location>
    </subcellularLocation>
</comment>